<dbReference type="VEuPathDB" id="TriTrypDB:BCY84_11279"/>
<dbReference type="VEuPathDB" id="TriTrypDB:TCDM_03479"/>
<proteinExistence type="predicted"/>
<gene>
    <name evidence="2" type="ORF">C3747_33g113</name>
</gene>
<dbReference type="VEuPathDB" id="TriTrypDB:Tc_MARK_3469"/>
<dbReference type="VEuPathDB" id="TriTrypDB:TcCLB.503535.9"/>
<evidence type="ECO:0000313" key="3">
    <source>
        <dbReference type="Proteomes" id="UP000246078"/>
    </source>
</evidence>
<dbReference type="EMBL" id="PRFC01000033">
    <property type="protein sequence ID" value="PWV14865.1"/>
    <property type="molecule type" value="Genomic_DNA"/>
</dbReference>
<dbReference type="VEuPathDB" id="TriTrypDB:TcG_08876"/>
<dbReference type="Proteomes" id="UP000246078">
    <property type="component" value="Unassembled WGS sequence"/>
</dbReference>
<dbReference type="VEuPathDB" id="TriTrypDB:TCDM_03480"/>
<feature type="compositionally biased region" description="Low complexity" evidence="1">
    <location>
        <begin position="899"/>
        <end position="908"/>
    </location>
</feature>
<evidence type="ECO:0008006" key="4">
    <source>
        <dbReference type="Google" id="ProtNLM"/>
    </source>
</evidence>
<dbReference type="VEuPathDB" id="TriTrypDB:TcCL_NonESM01910"/>
<dbReference type="VEuPathDB" id="TriTrypDB:TcCLB.508721.20"/>
<dbReference type="VEuPathDB" id="TriTrypDB:C4B63_14g65"/>
<evidence type="ECO:0000313" key="2">
    <source>
        <dbReference type="EMBL" id="PWV14865.1"/>
    </source>
</evidence>
<reference evidence="2 3" key="1">
    <citation type="journal article" date="2018" name="Microb. Genom.">
        <title>Expanding an expanded genome: long-read sequencing of Trypanosoma cruzi.</title>
        <authorList>
            <person name="Berna L."/>
            <person name="Rodriguez M."/>
            <person name="Chiribao M.L."/>
            <person name="Parodi-Talice A."/>
            <person name="Pita S."/>
            <person name="Rijo G."/>
            <person name="Alvarez-Valin F."/>
            <person name="Robello C."/>
        </authorList>
    </citation>
    <scope>NUCLEOTIDE SEQUENCE [LARGE SCALE GENOMIC DNA]</scope>
    <source>
        <strain evidence="2 3">TCC</strain>
    </source>
</reference>
<organism evidence="2 3">
    <name type="scientific">Trypanosoma cruzi</name>
    <dbReference type="NCBI Taxonomy" id="5693"/>
    <lineage>
        <taxon>Eukaryota</taxon>
        <taxon>Discoba</taxon>
        <taxon>Euglenozoa</taxon>
        <taxon>Kinetoplastea</taxon>
        <taxon>Metakinetoplastina</taxon>
        <taxon>Trypanosomatida</taxon>
        <taxon>Trypanosomatidae</taxon>
        <taxon>Trypanosoma</taxon>
        <taxon>Schizotrypanum</taxon>
    </lineage>
</organism>
<dbReference type="VEuPathDB" id="TriTrypDB:ECC02_000504"/>
<name>A0A2V2X321_TRYCR</name>
<sequence length="1627" mass="179757">MSGSSLLSCVVSRVAPSLLAPRRDDPDAFLRHLQLVSKDFITRFSSPEAILTPYFPSKEQIQPAATSASENSVLNVPSSAHGAVDELCPLQIALKFLLGEKESCNRMHVFELSIFLALLRHPCQGYKNILLWSSLIEKLEELGFYYVMQRRISQLWEAVKQQESELDVYNELRLIRLSCDVVLFFGEHAPQIPSQDVLRELASLAQEMWADSASMVVRRCALVISVFLTKYSLISIEALCSYKTSVDSPYCLVVLASVPALRERTDVNPELLRAALEVVFTTTVYSTPIATYFSDEGVHSVSLSLVQRQFAKVLYDLFSGVSGEFWGYFTGAALLSAIEAAARYACLWDFLPSGVPLLRPYIRNFLAEGSSVYTVSLFNFYASALAYHVGFDVLVDEEAAILNRSTPCYITHGSLLEGEAEEKGAALSHNTEGLTMVMTDTPMKKTFRLLAMGWRSFRGGEKVVVRSAFSLLHALMSNYSSYQKVLEEVIGCKLYSLFPHVATVVLTDSVDDDDVELVETFYGTISSFHPLLGNVAYAASNLLRPDLMKGVGVRYESTEIALLHLKIYDTLFKSYENAVPFVGIFEAVTHIPHGLIPCSFLAMEFFVQWLSVVQAAPLEVPRSLFQLLSKEESMARLIYRLCEGIFVLLRELQSGNVFLCSLPATPLLEGAICLLSAAVCDGGHHNTLATCVIATYGENTLSACFMLYCVIFSPNASVSLVESTAGLLAYVLERSQEKLFGTMRFHTSTELRRVLLSSIHHELQLSTASNKSVNVFRLASLRYLFCLDPASFFFLMLPEERDSGGGSSELPLTRILRDKLGCVEITPLEKVEAFDLLRALDDLDFPITSAVNLLSDIIGGSAYVQAAFTAAAIKYICGSIIGKMHLEGSRSAKCGERGGSQQRSPSRSTIQSEKGNLSSGDVAAIRVMLETGSRALEQCSAFYQVIERQTGTVNNWVDSRLSGDAPKRNSQELVISRVTQDVVSNLSTFTSIGLSVTSLQAGSGKIKLKPMLLGDGFLLWNDGEEDVISLNHMASALEAMTRLTASLEAVAWLTCGEKEAHFASSKLLELSLQGMQMVGHTAIPLRGLMWSCFEGWLSLARGAASVHMQSLREFALISSPLKLNTLFQDFVKLMISNHEHIDVVCQGITVLLAFQPVGSLDEETAIQIFEFILKVLETHLNRAPLSSLTTLILGCGVIYGRIGKFSPVRCALSTLENLWTFATNLSYKIPATGPASTLSDIFDHVLGAASTVLLQNDELTTYFSHKRVIALANALGQFNDAAIYDPTANLYGPQAWHRAWLSVLLLLHAVLVNMEGNRSDCSEWLNAVSTLAATSPRFQDAVSGFVSLGDAKEAKRFAWELREMQLCTSIIALLASFGFSNASLTPHVRRCFCHIRRYQIPTVAVVDERVVKGLLVTTIRDQLSYLIQQSPPPTFSEEDLFIVTIERYRTSSTNSSYVLHEDSPQQRMVGDGSELREELLSFDVLRSFILRELNIIRRLHQDSAPGAEAYYPPEHTPLSHSSFTTVTSVDSVLEVEFHEGGNQNSAPHIENVKLALGLFVRYARLYLSTRSLALLDRQELSVSLEKLLHALNRLIHDVRRLGNSVLTGIVENVREDLKSLAGILQNS</sequence>
<dbReference type="VEuPathDB" id="TriTrypDB:TcBrA4_0013220"/>
<dbReference type="VEuPathDB" id="TriTrypDB:TcCLB.509791.160"/>
<protein>
    <recommendedName>
        <fullName evidence="4">Nucleoporin</fullName>
    </recommendedName>
</protein>
<dbReference type="VEuPathDB" id="TriTrypDB:TCSYLVIO_004681"/>
<accession>A0A2V2X321</accession>
<dbReference type="VEuPathDB" id="TriTrypDB:C3747_33g113"/>
<feature type="region of interest" description="Disordered" evidence="1">
    <location>
        <begin position="892"/>
        <end position="915"/>
    </location>
</feature>
<evidence type="ECO:0000256" key="1">
    <source>
        <dbReference type="SAM" id="MobiDB-lite"/>
    </source>
</evidence>
<comment type="caution">
    <text evidence="2">The sequence shown here is derived from an EMBL/GenBank/DDBJ whole genome shotgun (WGS) entry which is preliminary data.</text>
</comment>
<dbReference type="VEuPathDB" id="TriTrypDB:C4B63_14g66"/>